<dbReference type="EMBL" id="UINC01065806">
    <property type="protein sequence ID" value="SVB95851.1"/>
    <property type="molecule type" value="Genomic_DNA"/>
</dbReference>
<evidence type="ECO:0000313" key="3">
    <source>
        <dbReference type="EMBL" id="SVB95851.1"/>
    </source>
</evidence>
<dbReference type="AlphaFoldDB" id="A0A382IAV4"/>
<organism evidence="3">
    <name type="scientific">marine metagenome</name>
    <dbReference type="NCBI Taxonomy" id="408172"/>
    <lineage>
        <taxon>unclassified sequences</taxon>
        <taxon>metagenomes</taxon>
        <taxon>ecological metagenomes</taxon>
    </lineage>
</organism>
<dbReference type="SUPFAM" id="SSF48452">
    <property type="entry name" value="TPR-like"/>
    <property type="match status" value="1"/>
</dbReference>
<evidence type="ECO:0008006" key="4">
    <source>
        <dbReference type="Google" id="ProtNLM"/>
    </source>
</evidence>
<dbReference type="InterPro" id="IPR034706">
    <property type="entry name" value="CpoB"/>
</dbReference>
<reference evidence="3" key="1">
    <citation type="submission" date="2018-05" db="EMBL/GenBank/DDBJ databases">
        <authorList>
            <person name="Lanie J.A."/>
            <person name="Ng W.-L."/>
            <person name="Kazmierczak K.M."/>
            <person name="Andrzejewski T.M."/>
            <person name="Davidsen T.M."/>
            <person name="Wayne K.J."/>
            <person name="Tettelin H."/>
            <person name="Glass J.I."/>
            <person name="Rusch D."/>
            <person name="Podicherti R."/>
            <person name="Tsui H.-C.T."/>
            <person name="Winkler M.E."/>
        </authorList>
    </citation>
    <scope>NUCLEOTIDE SEQUENCE</scope>
</reference>
<evidence type="ECO:0000256" key="1">
    <source>
        <dbReference type="SAM" id="Coils"/>
    </source>
</evidence>
<name>A0A382IAV4_9ZZZZ</name>
<dbReference type="Pfam" id="PF13174">
    <property type="entry name" value="TPR_6"/>
    <property type="match status" value="2"/>
</dbReference>
<feature type="coiled-coil region" evidence="1">
    <location>
        <begin position="73"/>
        <end position="100"/>
    </location>
</feature>
<dbReference type="InterPro" id="IPR011990">
    <property type="entry name" value="TPR-like_helical_dom_sf"/>
</dbReference>
<gene>
    <name evidence="3" type="ORF">METZ01_LOCUS248705</name>
</gene>
<accession>A0A382IAV4</accession>
<dbReference type="Gene3D" id="1.25.40.10">
    <property type="entry name" value="Tetratricopeptide repeat domain"/>
    <property type="match status" value="1"/>
</dbReference>
<dbReference type="HAMAP" id="MF_02066">
    <property type="entry name" value="CpoB"/>
    <property type="match status" value="1"/>
</dbReference>
<proteinExistence type="inferred from homology"/>
<dbReference type="GO" id="GO:0051301">
    <property type="term" value="P:cell division"/>
    <property type="evidence" value="ECO:0007669"/>
    <property type="project" value="InterPro"/>
</dbReference>
<protein>
    <recommendedName>
        <fullName evidence="4">Outer membrane lipoprotein BamD-like domain-containing protein</fullName>
    </recommendedName>
</protein>
<keyword evidence="1" id="KW-0175">Coiled coil</keyword>
<dbReference type="InterPro" id="IPR019734">
    <property type="entry name" value="TPR_rpt"/>
</dbReference>
<sequence length="287" mass="31400">MPSQFLRIFPLVLLSVIISTNSVVAQNSSQDGRITSMESRLAELESTQTSILSRLDQLWLDLDNTLEPLRVRLAEYGNNTGSLESRLVALEEQLVLLNENLLNITGGVREPGDASARPVSGSPMPPPQQPTGVPGPSVARPAESAQPAPMSTRSEADSLYSAAYTDYLSANYTLAIDSFQEYLRLFSDDQLADSAQYWVGESHYSLQQYQLARTAFMEVERRYPLSEMVPDAAFKAARCLIELGEGARAIGELARLVTDHPHSNTAPIACMQIERLGGEKPISCPGK</sequence>
<feature type="region of interest" description="Disordered" evidence="2">
    <location>
        <begin position="107"/>
        <end position="153"/>
    </location>
</feature>
<evidence type="ECO:0000256" key="2">
    <source>
        <dbReference type="SAM" id="MobiDB-lite"/>
    </source>
</evidence>